<reference evidence="2" key="3">
    <citation type="submission" date="2015-06" db="UniProtKB">
        <authorList>
            <consortium name="EnsemblMetazoa"/>
        </authorList>
    </citation>
    <scope>IDENTIFICATION</scope>
</reference>
<name>R7UJE0_CAPTE</name>
<organism evidence="1">
    <name type="scientific">Capitella teleta</name>
    <name type="common">Polychaete worm</name>
    <dbReference type="NCBI Taxonomy" id="283909"/>
    <lineage>
        <taxon>Eukaryota</taxon>
        <taxon>Metazoa</taxon>
        <taxon>Spiralia</taxon>
        <taxon>Lophotrochozoa</taxon>
        <taxon>Annelida</taxon>
        <taxon>Polychaeta</taxon>
        <taxon>Sedentaria</taxon>
        <taxon>Scolecida</taxon>
        <taxon>Capitellidae</taxon>
        <taxon>Capitella</taxon>
    </lineage>
</organism>
<dbReference type="Gene3D" id="2.170.15.10">
    <property type="entry name" value="Proaerolysin, chain A, domain 3"/>
    <property type="match status" value="1"/>
</dbReference>
<accession>R7UJE0</accession>
<sequence length="234" mass="26448">MSGGGVGGAYIGLQIDWSEVVFVDTTDWAHVADSDNHNESTHSGNVLFQTKFTNNTQEAQEYTMRTEKTTTSTASTEIETCLTKGIEIGVTLKSPCEVFEASAGYKREMSLTNVHGETFEEELNWGVESLIRVKARHEAEAALIVDEKKQNGDFIVHTEISGTVFVKFTNTRDKNEIIMQTGHTIADIVEEFLEKQRRKGHQMEFAEVFVKTKGRCNFRYGIRQEIRVDQKLIE</sequence>
<dbReference type="Proteomes" id="UP000014760">
    <property type="component" value="Unassembled WGS sequence"/>
</dbReference>
<evidence type="ECO:0000313" key="2">
    <source>
        <dbReference type="EnsemblMetazoa" id="CapteP96689"/>
    </source>
</evidence>
<dbReference type="EMBL" id="AMQN01001211">
    <property type="status" value="NOT_ANNOTATED_CDS"/>
    <property type="molecule type" value="Genomic_DNA"/>
</dbReference>
<keyword evidence="3" id="KW-1185">Reference proteome</keyword>
<evidence type="ECO:0000313" key="1">
    <source>
        <dbReference type="EMBL" id="ELU06669.1"/>
    </source>
</evidence>
<dbReference type="OrthoDB" id="9977517at2759"/>
<evidence type="ECO:0000313" key="3">
    <source>
        <dbReference type="Proteomes" id="UP000014760"/>
    </source>
</evidence>
<dbReference type="PANTHER" id="PTHR39369:SF6">
    <property type="entry name" value="LIN-24 (TWENTY-FOUR) LIKE"/>
    <property type="match status" value="1"/>
</dbReference>
<gene>
    <name evidence="1" type="ORF">CAPTEDRAFT_96689</name>
</gene>
<dbReference type="EnsemblMetazoa" id="CapteT96689">
    <property type="protein sequence ID" value="CapteP96689"/>
    <property type="gene ID" value="CapteG96689"/>
</dbReference>
<dbReference type="OMA" id="CEFVINR"/>
<protein>
    <submittedName>
        <fullName evidence="1 2">Uncharacterized protein</fullName>
    </submittedName>
</protein>
<dbReference type="EMBL" id="KB300511">
    <property type="protein sequence ID" value="ELU06669.1"/>
    <property type="molecule type" value="Genomic_DNA"/>
</dbReference>
<dbReference type="CDD" id="cd20237">
    <property type="entry name" value="PFM_LIN24-like"/>
    <property type="match status" value="1"/>
</dbReference>
<dbReference type="HOGENOM" id="CLU_064578_0_0_1"/>
<reference evidence="1 3" key="2">
    <citation type="journal article" date="2013" name="Nature">
        <title>Insights into bilaterian evolution from three spiralian genomes.</title>
        <authorList>
            <person name="Simakov O."/>
            <person name="Marletaz F."/>
            <person name="Cho S.J."/>
            <person name="Edsinger-Gonzales E."/>
            <person name="Havlak P."/>
            <person name="Hellsten U."/>
            <person name="Kuo D.H."/>
            <person name="Larsson T."/>
            <person name="Lv J."/>
            <person name="Arendt D."/>
            <person name="Savage R."/>
            <person name="Osoegawa K."/>
            <person name="de Jong P."/>
            <person name="Grimwood J."/>
            <person name="Chapman J.A."/>
            <person name="Shapiro H."/>
            <person name="Aerts A."/>
            <person name="Otillar R.P."/>
            <person name="Terry A.Y."/>
            <person name="Boore J.L."/>
            <person name="Grigoriev I.V."/>
            <person name="Lindberg D.R."/>
            <person name="Seaver E.C."/>
            <person name="Weisblat D.A."/>
            <person name="Putnam N.H."/>
            <person name="Rokhsar D.S."/>
        </authorList>
    </citation>
    <scope>NUCLEOTIDE SEQUENCE</scope>
    <source>
        <strain evidence="1 3">I ESC-2004</strain>
    </source>
</reference>
<proteinExistence type="predicted"/>
<dbReference type="PANTHER" id="PTHR39369">
    <property type="entry name" value="LIN-24 (TWENTY-FOUR) LIKE"/>
    <property type="match status" value="1"/>
</dbReference>
<reference evidence="3" key="1">
    <citation type="submission" date="2012-12" db="EMBL/GenBank/DDBJ databases">
        <authorList>
            <person name="Hellsten U."/>
            <person name="Grimwood J."/>
            <person name="Chapman J.A."/>
            <person name="Shapiro H."/>
            <person name="Aerts A."/>
            <person name="Otillar R.P."/>
            <person name="Terry A.Y."/>
            <person name="Boore J.L."/>
            <person name="Simakov O."/>
            <person name="Marletaz F."/>
            <person name="Cho S.-J."/>
            <person name="Edsinger-Gonzales E."/>
            <person name="Havlak P."/>
            <person name="Kuo D.-H."/>
            <person name="Larsson T."/>
            <person name="Lv J."/>
            <person name="Arendt D."/>
            <person name="Savage R."/>
            <person name="Osoegawa K."/>
            <person name="de Jong P."/>
            <person name="Lindberg D.R."/>
            <person name="Seaver E.C."/>
            <person name="Weisblat D.A."/>
            <person name="Putnam N.H."/>
            <person name="Grigoriev I.V."/>
            <person name="Rokhsar D.S."/>
        </authorList>
    </citation>
    <scope>NUCLEOTIDE SEQUENCE</scope>
    <source>
        <strain evidence="3">I ESC-2004</strain>
    </source>
</reference>
<dbReference type="AlphaFoldDB" id="R7UJE0"/>
<dbReference type="SUPFAM" id="SSF56973">
    <property type="entry name" value="Aerolisin/ETX pore-forming domain"/>
    <property type="match status" value="1"/>
</dbReference>